<organism evidence="2 3">
    <name type="scientific">Austropuccinia psidii MF-1</name>
    <dbReference type="NCBI Taxonomy" id="1389203"/>
    <lineage>
        <taxon>Eukaryota</taxon>
        <taxon>Fungi</taxon>
        <taxon>Dikarya</taxon>
        <taxon>Basidiomycota</taxon>
        <taxon>Pucciniomycotina</taxon>
        <taxon>Pucciniomycetes</taxon>
        <taxon>Pucciniales</taxon>
        <taxon>Sphaerophragmiaceae</taxon>
        <taxon>Austropuccinia</taxon>
    </lineage>
</organism>
<accession>A0A9Q3PBV2</accession>
<protein>
    <submittedName>
        <fullName evidence="2">Uncharacterized protein</fullName>
    </submittedName>
</protein>
<evidence type="ECO:0000313" key="2">
    <source>
        <dbReference type="EMBL" id="MBW0556368.1"/>
    </source>
</evidence>
<feature type="region of interest" description="Disordered" evidence="1">
    <location>
        <begin position="1"/>
        <end position="22"/>
    </location>
</feature>
<name>A0A9Q3PBV2_9BASI</name>
<proteinExistence type="predicted"/>
<reference evidence="2" key="1">
    <citation type="submission" date="2021-03" db="EMBL/GenBank/DDBJ databases">
        <title>Draft genome sequence of rust myrtle Austropuccinia psidii MF-1, a brazilian biotype.</title>
        <authorList>
            <person name="Quecine M.C."/>
            <person name="Pachon D.M.R."/>
            <person name="Bonatelli M.L."/>
            <person name="Correr F.H."/>
            <person name="Franceschini L.M."/>
            <person name="Leite T.F."/>
            <person name="Margarido G.R.A."/>
            <person name="Almeida C.A."/>
            <person name="Ferrarezi J.A."/>
            <person name="Labate C.A."/>
        </authorList>
    </citation>
    <scope>NUCLEOTIDE SEQUENCE</scope>
    <source>
        <strain evidence="2">MF-1</strain>
    </source>
</reference>
<sequence>MGHGPHLVPKPHSDPPEPKLVINPLDPKLAKDLLDTNLAINPVGPIFGHGPPWTNISAMTSGNHQRPTDPLSQPSPQLMGNSFHSFIPSILKVAGVVSKSNSHFEGGLFQLISLTSYGGNQKTLQGSQPPVSAGVGCQGIKYFNTPWTTQFIHTGLIQSTCMALAQLGHFIFHCVNSITHFNFRIARTVFPDSENTAIDPPSRINLSVFTYTGYLSSPGDFFPS</sequence>
<evidence type="ECO:0000313" key="3">
    <source>
        <dbReference type="Proteomes" id="UP000765509"/>
    </source>
</evidence>
<dbReference type="AlphaFoldDB" id="A0A9Q3PBV2"/>
<dbReference type="EMBL" id="AVOT02063783">
    <property type="protein sequence ID" value="MBW0556368.1"/>
    <property type="molecule type" value="Genomic_DNA"/>
</dbReference>
<evidence type="ECO:0000256" key="1">
    <source>
        <dbReference type="SAM" id="MobiDB-lite"/>
    </source>
</evidence>
<comment type="caution">
    <text evidence="2">The sequence shown here is derived from an EMBL/GenBank/DDBJ whole genome shotgun (WGS) entry which is preliminary data.</text>
</comment>
<dbReference type="Proteomes" id="UP000765509">
    <property type="component" value="Unassembled WGS sequence"/>
</dbReference>
<keyword evidence="3" id="KW-1185">Reference proteome</keyword>
<gene>
    <name evidence="2" type="ORF">O181_096083</name>
</gene>